<proteinExistence type="predicted"/>
<keyword evidence="2" id="KW-0732">Signal</keyword>
<evidence type="ECO:0000313" key="4">
    <source>
        <dbReference type="Proteomes" id="UP001162734"/>
    </source>
</evidence>
<protein>
    <submittedName>
        <fullName evidence="3">Uncharacterized protein</fullName>
    </submittedName>
</protein>
<evidence type="ECO:0000313" key="3">
    <source>
        <dbReference type="EMBL" id="BDG10184.1"/>
    </source>
</evidence>
<keyword evidence="4" id="KW-1185">Reference proteome</keyword>
<dbReference type="EMBL" id="AP025592">
    <property type="protein sequence ID" value="BDG10184.1"/>
    <property type="molecule type" value="Genomic_DNA"/>
</dbReference>
<evidence type="ECO:0000256" key="1">
    <source>
        <dbReference type="SAM" id="Coils"/>
    </source>
</evidence>
<organism evidence="3 4">
    <name type="scientific">Anaeromyxobacter paludicola</name>
    <dbReference type="NCBI Taxonomy" id="2918171"/>
    <lineage>
        <taxon>Bacteria</taxon>
        <taxon>Pseudomonadati</taxon>
        <taxon>Myxococcota</taxon>
        <taxon>Myxococcia</taxon>
        <taxon>Myxococcales</taxon>
        <taxon>Cystobacterineae</taxon>
        <taxon>Anaeromyxobacteraceae</taxon>
        <taxon>Anaeromyxobacter</taxon>
    </lineage>
</organism>
<sequence>MKPAAAASLALAAAAIAAAVAFRPGPRATAVEVPLAPDAGFQAKDVQGALTELSHQLRALEERHGAVEAASLRQEQALGALGAAAQAREERAAKAEERVAALEQAVDAGPALSAPHRTRLDYLDDAWAENVSPNYRKLRGLGRFSKQHDRSSLLLVWSSHVEASGQPGTFCDFQLRIDDRPDGQAEGGGGRAIAYVPSGGAATAQAVAVTTLFERVGAGSHAVSLWVRGTAASCQENYGGFPRSVLVEESGAVR</sequence>
<accession>A0ABN6NDE4</accession>
<gene>
    <name evidence="3" type="ORF">AMPC_32970</name>
</gene>
<evidence type="ECO:0000256" key="2">
    <source>
        <dbReference type="SAM" id="SignalP"/>
    </source>
</evidence>
<keyword evidence="1" id="KW-0175">Coiled coil</keyword>
<feature type="signal peptide" evidence="2">
    <location>
        <begin position="1"/>
        <end position="17"/>
    </location>
</feature>
<feature type="coiled-coil region" evidence="1">
    <location>
        <begin position="43"/>
        <end position="105"/>
    </location>
</feature>
<name>A0ABN6NDE4_9BACT</name>
<feature type="chain" id="PRO_5046294457" evidence="2">
    <location>
        <begin position="18"/>
        <end position="254"/>
    </location>
</feature>
<dbReference type="RefSeq" id="WP_248342577.1">
    <property type="nucleotide sequence ID" value="NZ_AP025592.1"/>
</dbReference>
<dbReference type="Proteomes" id="UP001162734">
    <property type="component" value="Chromosome"/>
</dbReference>
<reference evidence="4" key="1">
    <citation type="journal article" date="2022" name="Int. J. Syst. Evol. Microbiol.">
        <title>Anaeromyxobacter oryzae sp. nov., Anaeromyxobacter diazotrophicus sp. nov. and Anaeromyxobacter paludicola sp. nov., isolated from paddy soils.</title>
        <authorList>
            <person name="Itoh H."/>
            <person name="Xu Z."/>
            <person name="Mise K."/>
            <person name="Masuda Y."/>
            <person name="Ushijima N."/>
            <person name="Hayakawa C."/>
            <person name="Shiratori Y."/>
            <person name="Senoo K."/>
        </authorList>
    </citation>
    <scope>NUCLEOTIDE SEQUENCE [LARGE SCALE GENOMIC DNA]</scope>
    <source>
        <strain evidence="4">Red630</strain>
    </source>
</reference>